<feature type="compositionally biased region" description="Basic and acidic residues" evidence="7">
    <location>
        <begin position="178"/>
        <end position="193"/>
    </location>
</feature>
<sequence>MAEDGNHHDPADNPPPLFKDTDVMADDDDDDDDDDAADDYFGSGDNDERNSEDGGDDYAAEAADADDVADGEDIGNGWVAYKDDENRTYYYHVETGETQWDRPEIGVEPVEEMGVEEMEEENDAHDATTATAADDKVTPVAIDDSVDENKGTSREDISPTVGVVVESLSAGAVGDDDLTSHSHREHPLSKDDEPIAEEPSAEAKITAAMAEKFLQQPDAVMEPNVLDHIDILVQELGPQEAGPKAMQSLINGYSGDTAICGLLGLWLAQLKSSSSSSTGHAINVGNAIGTNTATAATTTSVVDAVDRDGIPPLRPCAADTARDVVERVIHQLAKERFTKNYGDAIVKLPKKEAAFIDKMITSSRWRKLLIDLSASNRDSKLFMYCLQSISNLGHHREIANRINQAEYFGVFNSMLQSELTITAKLSVDGYRRDIINDAMDATKGPMGSLVADLRRTCTSTSYTYLYAMEVLKVLLSKSKQMLSDGKCTHPEYLKRSIRKWERLREELEEEMLTPIKTGTTFQRKRKIDVALTMSDLFQRKRRRVDPRADNVNGDGVYINRPVGTTSSTSDLEDTLDSAISQLLMKSSLGIQLDKESADSVLKYAYGGSTDRIGDLLVEHPTAVAALLNHLFGHKQRIRQLETRLKFARLLALAVTASERAASRLSNGEQATITESDDDDALTQVILKGSQLCEQLENMVSFTVLDNLDQSTEGSAGRQLSALCIRHSVVAVGALIWSKQFAGVPDFASTASYPTITPCILSLARLICRHQPLTRPAVLEMSLIFLGHSNREISHRTMQSIKEQSLRLMLWLSTQGLSLSVISAVQNKLEKVGSTDMDAALLRYFFAGLIEIVRPPLSLPFVRALGGLMLKRPCLDALQSVHFEASRQQQIKVLINQFEAAGDNNELWEEDKNLLSTLKSAYCRDS</sequence>
<dbReference type="EMBL" id="JALLBG020000055">
    <property type="protein sequence ID" value="KAL3769474.1"/>
    <property type="molecule type" value="Genomic_DNA"/>
</dbReference>
<evidence type="ECO:0000256" key="2">
    <source>
        <dbReference type="ARBA" id="ARBA00005726"/>
    </source>
</evidence>
<evidence type="ECO:0000259" key="8">
    <source>
        <dbReference type="PROSITE" id="PS50020"/>
    </source>
</evidence>
<dbReference type="Pfam" id="PF04858">
    <property type="entry name" value="TH1"/>
    <property type="match status" value="1"/>
</dbReference>
<feature type="compositionally biased region" description="Acidic residues" evidence="7">
    <location>
        <begin position="114"/>
        <end position="123"/>
    </location>
</feature>
<evidence type="ECO:0000256" key="3">
    <source>
        <dbReference type="ARBA" id="ARBA00022491"/>
    </source>
</evidence>
<comment type="similarity">
    <text evidence="2">Belongs to the NELF-D family.</text>
</comment>
<feature type="region of interest" description="Disordered" evidence="7">
    <location>
        <begin position="171"/>
        <end position="197"/>
    </location>
</feature>
<dbReference type="GO" id="GO:0005634">
    <property type="term" value="C:nucleus"/>
    <property type="evidence" value="ECO:0007669"/>
    <property type="project" value="UniProtKB-SubCell"/>
</dbReference>
<feature type="domain" description="WW" evidence="8">
    <location>
        <begin position="72"/>
        <end position="105"/>
    </location>
</feature>
<dbReference type="PROSITE" id="PS01159">
    <property type="entry name" value="WW_DOMAIN_1"/>
    <property type="match status" value="1"/>
</dbReference>
<evidence type="ECO:0000313" key="10">
    <source>
        <dbReference type="Proteomes" id="UP001530293"/>
    </source>
</evidence>
<dbReference type="Gene3D" id="2.20.70.10">
    <property type="match status" value="1"/>
</dbReference>
<dbReference type="Proteomes" id="UP001530293">
    <property type="component" value="Unassembled WGS sequence"/>
</dbReference>
<keyword evidence="5" id="KW-0804">Transcription</keyword>
<feature type="region of interest" description="Disordered" evidence="7">
    <location>
        <begin position="114"/>
        <end position="136"/>
    </location>
</feature>
<keyword evidence="6" id="KW-0539">Nucleus</keyword>
<dbReference type="InterPro" id="IPR036020">
    <property type="entry name" value="WW_dom_sf"/>
</dbReference>
<dbReference type="InterPro" id="IPR006942">
    <property type="entry name" value="TH1"/>
</dbReference>
<feature type="region of interest" description="Disordered" evidence="7">
    <location>
        <begin position="1"/>
        <end position="78"/>
    </location>
</feature>
<comment type="subcellular location">
    <subcellularLocation>
        <location evidence="1">Nucleus</location>
    </subcellularLocation>
</comment>
<proteinExistence type="inferred from homology"/>
<name>A0ABD3N006_9STRA</name>
<keyword evidence="4" id="KW-0805">Transcription regulation</keyword>
<keyword evidence="3" id="KW-0678">Repressor</keyword>
<dbReference type="InterPro" id="IPR001202">
    <property type="entry name" value="WW_dom"/>
</dbReference>
<protein>
    <recommendedName>
        <fullName evidence="8">WW domain-containing protein</fullName>
    </recommendedName>
</protein>
<dbReference type="PROSITE" id="PS50020">
    <property type="entry name" value="WW_DOMAIN_2"/>
    <property type="match status" value="1"/>
</dbReference>
<feature type="compositionally biased region" description="Acidic residues" evidence="7">
    <location>
        <begin position="23"/>
        <end position="38"/>
    </location>
</feature>
<evidence type="ECO:0000313" key="9">
    <source>
        <dbReference type="EMBL" id="KAL3769474.1"/>
    </source>
</evidence>
<evidence type="ECO:0000256" key="7">
    <source>
        <dbReference type="SAM" id="MobiDB-lite"/>
    </source>
</evidence>
<dbReference type="PANTHER" id="PTHR12144">
    <property type="entry name" value="NEGATIVE ELONGATION FACTOR D"/>
    <property type="match status" value="1"/>
</dbReference>
<dbReference type="SMART" id="SM00456">
    <property type="entry name" value="WW"/>
    <property type="match status" value="1"/>
</dbReference>
<evidence type="ECO:0000256" key="4">
    <source>
        <dbReference type="ARBA" id="ARBA00023015"/>
    </source>
</evidence>
<reference evidence="9 10" key="1">
    <citation type="submission" date="2024-10" db="EMBL/GenBank/DDBJ databases">
        <title>Updated reference genomes for cyclostephanoid diatoms.</title>
        <authorList>
            <person name="Roberts W.R."/>
            <person name="Alverson A.J."/>
        </authorList>
    </citation>
    <scope>NUCLEOTIDE SEQUENCE [LARGE SCALE GENOMIC DNA]</scope>
    <source>
        <strain evidence="9 10">AJA232-27</strain>
    </source>
</reference>
<organism evidence="9 10">
    <name type="scientific">Discostella pseudostelligera</name>
    <dbReference type="NCBI Taxonomy" id="259834"/>
    <lineage>
        <taxon>Eukaryota</taxon>
        <taxon>Sar</taxon>
        <taxon>Stramenopiles</taxon>
        <taxon>Ochrophyta</taxon>
        <taxon>Bacillariophyta</taxon>
        <taxon>Coscinodiscophyceae</taxon>
        <taxon>Thalassiosirophycidae</taxon>
        <taxon>Stephanodiscales</taxon>
        <taxon>Stephanodiscaceae</taxon>
        <taxon>Discostella</taxon>
    </lineage>
</organism>
<dbReference type="SUPFAM" id="SSF51045">
    <property type="entry name" value="WW domain"/>
    <property type="match status" value="1"/>
</dbReference>
<evidence type="ECO:0000256" key="1">
    <source>
        <dbReference type="ARBA" id="ARBA00004123"/>
    </source>
</evidence>
<dbReference type="CDD" id="cd00201">
    <property type="entry name" value="WW"/>
    <property type="match status" value="1"/>
</dbReference>
<accession>A0ABD3N006</accession>
<evidence type="ECO:0000256" key="6">
    <source>
        <dbReference type="ARBA" id="ARBA00023242"/>
    </source>
</evidence>
<dbReference type="AlphaFoldDB" id="A0ABD3N006"/>
<evidence type="ECO:0000256" key="5">
    <source>
        <dbReference type="ARBA" id="ARBA00023163"/>
    </source>
</evidence>
<feature type="compositionally biased region" description="Acidic residues" evidence="7">
    <location>
        <begin position="53"/>
        <end position="73"/>
    </location>
</feature>
<keyword evidence="10" id="KW-1185">Reference proteome</keyword>
<dbReference type="PANTHER" id="PTHR12144:SF0">
    <property type="entry name" value="NEGATIVE ELONGATION FACTOR C_D"/>
    <property type="match status" value="1"/>
</dbReference>
<comment type="caution">
    <text evidence="9">The sequence shown here is derived from an EMBL/GenBank/DDBJ whole genome shotgun (WGS) entry which is preliminary data.</text>
</comment>
<feature type="compositionally biased region" description="Basic and acidic residues" evidence="7">
    <location>
        <begin position="1"/>
        <end position="11"/>
    </location>
</feature>
<gene>
    <name evidence="9" type="ORF">ACHAWU_008883</name>
</gene>
<dbReference type="Pfam" id="PF00397">
    <property type="entry name" value="WW"/>
    <property type="match status" value="1"/>
</dbReference>